<dbReference type="KEGG" id="dpl:KGM_212682A"/>
<gene>
    <name evidence="2" type="ORF">KGM_212682A</name>
</gene>
<dbReference type="STRING" id="278856.A0A212FPT2"/>
<dbReference type="GO" id="GO:0000932">
    <property type="term" value="C:P-body"/>
    <property type="evidence" value="ECO:0007669"/>
    <property type="project" value="TreeGrafter"/>
</dbReference>
<proteinExistence type="predicted"/>
<dbReference type="InterPro" id="IPR036322">
    <property type="entry name" value="WD40_repeat_dom_sf"/>
</dbReference>
<dbReference type="PANTHER" id="PTHR15728:SF0">
    <property type="entry name" value="PAN2-PAN3 DEADENYLATION COMPLEX CATALYTIC SUBUNIT PAN2"/>
    <property type="match status" value="1"/>
</dbReference>
<evidence type="ECO:0000313" key="3">
    <source>
        <dbReference type="Proteomes" id="UP000007151"/>
    </source>
</evidence>
<dbReference type="InterPro" id="IPR015943">
    <property type="entry name" value="WD40/YVTN_repeat-like_dom_sf"/>
</dbReference>
<evidence type="ECO:0000313" key="2">
    <source>
        <dbReference type="EMBL" id="OWR55771.1"/>
    </source>
</evidence>
<dbReference type="GO" id="GO:0004535">
    <property type="term" value="F:poly(A)-specific ribonuclease activity"/>
    <property type="evidence" value="ECO:0007669"/>
    <property type="project" value="TreeGrafter"/>
</dbReference>
<dbReference type="AlphaFoldDB" id="A0A212FPT2"/>
<dbReference type="InterPro" id="IPR050785">
    <property type="entry name" value="PAN2-PAN3_catalytic_subunit"/>
</dbReference>
<evidence type="ECO:0000259" key="1">
    <source>
        <dbReference type="Pfam" id="PF20770"/>
    </source>
</evidence>
<dbReference type="GO" id="GO:0031251">
    <property type="term" value="C:PAN complex"/>
    <property type="evidence" value="ECO:0007669"/>
    <property type="project" value="TreeGrafter"/>
</dbReference>
<protein>
    <submittedName>
        <fullName evidence="2">PAB-dependent poly</fullName>
    </submittedName>
</protein>
<dbReference type="GO" id="GO:0000289">
    <property type="term" value="P:nuclear-transcribed mRNA poly(A) tail shortening"/>
    <property type="evidence" value="ECO:0007669"/>
    <property type="project" value="TreeGrafter"/>
</dbReference>
<organism evidence="2 3">
    <name type="scientific">Danaus plexippus plexippus</name>
    <dbReference type="NCBI Taxonomy" id="278856"/>
    <lineage>
        <taxon>Eukaryota</taxon>
        <taxon>Metazoa</taxon>
        <taxon>Ecdysozoa</taxon>
        <taxon>Arthropoda</taxon>
        <taxon>Hexapoda</taxon>
        <taxon>Insecta</taxon>
        <taxon>Pterygota</taxon>
        <taxon>Neoptera</taxon>
        <taxon>Endopterygota</taxon>
        <taxon>Lepidoptera</taxon>
        <taxon>Glossata</taxon>
        <taxon>Ditrysia</taxon>
        <taxon>Papilionoidea</taxon>
        <taxon>Nymphalidae</taxon>
        <taxon>Danainae</taxon>
        <taxon>Danaini</taxon>
        <taxon>Danaina</taxon>
        <taxon>Danaus</taxon>
        <taxon>Danaus</taxon>
    </lineage>
</organism>
<feature type="domain" description="PAN2-PAN3 deadenylation complex catalytic subunit PAN2 N-terminal" evidence="1">
    <location>
        <begin position="12"/>
        <end position="74"/>
    </location>
</feature>
<sequence>MSEFCCQNVPEEGCAVIRSGGGSLIACGSANGMVSLRDIRCPGIAEHSFMAHTACLSDLDMQGDLLVTCGFTQSL</sequence>
<dbReference type="InParanoid" id="A0A212FPT2"/>
<reference evidence="2 3" key="1">
    <citation type="journal article" date="2011" name="Cell">
        <title>The monarch butterfly genome yields insights into long-distance migration.</title>
        <authorList>
            <person name="Zhan S."/>
            <person name="Merlin C."/>
            <person name="Boore J.L."/>
            <person name="Reppert S.M."/>
        </authorList>
    </citation>
    <scope>NUCLEOTIDE SEQUENCE [LARGE SCALE GENOMIC DNA]</scope>
    <source>
        <strain evidence="2">F-2</strain>
    </source>
</reference>
<dbReference type="InterPro" id="IPR048841">
    <property type="entry name" value="PAN2_N"/>
</dbReference>
<dbReference type="Gene3D" id="2.130.10.10">
    <property type="entry name" value="YVTN repeat-like/Quinoprotein amine dehydrogenase"/>
    <property type="match status" value="1"/>
</dbReference>
<dbReference type="PANTHER" id="PTHR15728">
    <property type="entry name" value="DEADENYLATION COMPLEX CATALYTIC SUBUNIT PAN2"/>
    <property type="match status" value="1"/>
</dbReference>
<dbReference type="SUPFAM" id="SSF50978">
    <property type="entry name" value="WD40 repeat-like"/>
    <property type="match status" value="1"/>
</dbReference>
<keyword evidence="3" id="KW-1185">Reference proteome</keyword>
<feature type="non-terminal residue" evidence="2">
    <location>
        <position position="75"/>
    </location>
</feature>
<accession>A0A212FPT2</accession>
<dbReference type="Pfam" id="PF20770">
    <property type="entry name" value="PAN2_N"/>
    <property type="match status" value="1"/>
</dbReference>
<name>A0A212FPT2_DANPL</name>
<dbReference type="EMBL" id="AGBW02000495">
    <property type="protein sequence ID" value="OWR55771.1"/>
    <property type="molecule type" value="Genomic_DNA"/>
</dbReference>
<dbReference type="Proteomes" id="UP000007151">
    <property type="component" value="Unassembled WGS sequence"/>
</dbReference>
<comment type="caution">
    <text evidence="2">The sequence shown here is derived from an EMBL/GenBank/DDBJ whole genome shotgun (WGS) entry which is preliminary data.</text>
</comment>